<dbReference type="InterPro" id="IPR026444">
    <property type="entry name" value="Secre_tail"/>
</dbReference>
<evidence type="ECO:0000259" key="3">
    <source>
        <dbReference type="PROSITE" id="PS50853"/>
    </source>
</evidence>
<organism evidence="4 5">
    <name type="scientific">Flavobacterium cyanobacteriorum</name>
    <dbReference type="NCBI Taxonomy" id="2022802"/>
    <lineage>
        <taxon>Bacteria</taxon>
        <taxon>Pseudomonadati</taxon>
        <taxon>Bacteroidota</taxon>
        <taxon>Flavobacteriia</taxon>
        <taxon>Flavobacteriales</taxon>
        <taxon>Flavobacteriaceae</taxon>
        <taxon>Flavobacterium</taxon>
    </lineage>
</organism>
<accession>A0A255Z738</accession>
<name>A0A255Z738_9FLAO</name>
<dbReference type="InterPro" id="IPR045474">
    <property type="entry name" value="GEVED"/>
</dbReference>
<dbReference type="Proteomes" id="UP000216605">
    <property type="component" value="Unassembled WGS sequence"/>
</dbReference>
<comment type="caution">
    <text evidence="4">The sequence shown here is derived from an EMBL/GenBank/DDBJ whole genome shotgun (WGS) entry which is preliminary data.</text>
</comment>
<keyword evidence="2" id="KW-1133">Transmembrane helix</keyword>
<dbReference type="NCBIfam" id="TIGR04183">
    <property type="entry name" value="Por_Secre_tail"/>
    <property type="match status" value="1"/>
</dbReference>
<dbReference type="SMART" id="SM00060">
    <property type="entry name" value="FN3"/>
    <property type="match status" value="8"/>
</dbReference>
<dbReference type="EMBL" id="NOXV01000257">
    <property type="protein sequence ID" value="OYQ37242.1"/>
    <property type="molecule type" value="Genomic_DNA"/>
</dbReference>
<dbReference type="InterPro" id="IPR050713">
    <property type="entry name" value="RTP_Phos/Ushers"/>
</dbReference>
<reference evidence="4 5" key="1">
    <citation type="submission" date="2017-07" db="EMBL/GenBank/DDBJ databases">
        <title>Flavobacterium cyanobacteriorum sp. nov., isolated from cyanobacterial aggregates in a eutrophic lake.</title>
        <authorList>
            <person name="Cai H."/>
        </authorList>
    </citation>
    <scope>NUCLEOTIDE SEQUENCE [LARGE SCALE GENOMIC DNA]</scope>
    <source>
        <strain evidence="4 5">TH021</strain>
    </source>
</reference>
<dbReference type="CDD" id="cd00063">
    <property type="entry name" value="FN3"/>
    <property type="match status" value="3"/>
</dbReference>
<protein>
    <recommendedName>
        <fullName evidence="3">Fibronectin type-III domain-containing protein</fullName>
    </recommendedName>
</protein>
<feature type="domain" description="Fibronectin type-III" evidence="3">
    <location>
        <begin position="2079"/>
        <end position="2180"/>
    </location>
</feature>
<dbReference type="InterPro" id="IPR056600">
    <property type="entry name" value="GBD_T9SS_assoc"/>
</dbReference>
<feature type="domain" description="Fibronectin type-III" evidence="3">
    <location>
        <begin position="1620"/>
        <end position="1715"/>
    </location>
</feature>
<evidence type="ECO:0000256" key="1">
    <source>
        <dbReference type="ARBA" id="ARBA00022729"/>
    </source>
</evidence>
<keyword evidence="1" id="KW-0732">Signal</keyword>
<dbReference type="SUPFAM" id="SSF49265">
    <property type="entry name" value="Fibronectin type III"/>
    <property type="match status" value="3"/>
</dbReference>
<dbReference type="Pfam" id="PF00041">
    <property type="entry name" value="fn3"/>
    <property type="match status" value="3"/>
</dbReference>
<keyword evidence="2" id="KW-0472">Membrane</keyword>
<evidence type="ECO:0000313" key="5">
    <source>
        <dbReference type="Proteomes" id="UP000216605"/>
    </source>
</evidence>
<feature type="domain" description="Fibronectin type-III" evidence="3">
    <location>
        <begin position="1031"/>
        <end position="1125"/>
    </location>
</feature>
<dbReference type="GO" id="GO:0016020">
    <property type="term" value="C:membrane"/>
    <property type="evidence" value="ECO:0007669"/>
    <property type="project" value="UniProtKB-SubCell"/>
</dbReference>
<dbReference type="Gene3D" id="2.60.120.380">
    <property type="match status" value="1"/>
</dbReference>
<sequence length="2789" mass="289114">MNQNYQILDTGLSVCTKSCVRAREASAGNVGFTFPPGRSQLSTGKVKHWAYAALVLFLLTFSTQFSYAQAVSGYSFATGTSGTLDPMSGSAQLVASASDDGVSAVTSIGFTFNYAGTNYTQFSANANGLVRLGATVVTDQWTNSAANAATASPVIMPYWDDLHTGTNAGGGRVHTVLIGTAPNRIRIIEWFVTVPRSSSAAANARFQAWLYETTNVVQFVYGNGMVINSTNSGATIGLATSATVFNTVVAATNTASSTVFTTNNTDAITAGRTYTFTPPVQCSGTPVAGTIPASFGVCSGGTPPAVTATGVSNDLGITYQWEESDDNGVADAWANAVGGTGATTTTYTPPALSSNRFYRLRVTCTNSSQIAYTSAVQYSVTVCTYDVARNTGVTYNSIMATGNTFTWSTTSSTPAVNSSWQTDENTSTQVTFPFPFTYRGTSVTGFRAHVNGFVTLSNAALSSHSAFTTGIGSTGTWKSVIAPFWADLVTPGNPNTVASLQASNAPIKYAVSGVSPNRVLTIEWAGMEVFQNAGPNLNFQVKFYETSNNIEFVYGTMEGFNGTLNTTYSYATGLNGENIVTANASNLTSQQLANTRSFAATAVNNLNVPPQCNTSLLFTPGTYTAYVPPASTIPVNNDPAGAIALSLNVGPCTSYCNTYYNTSGATATTGITACTATTPGSADDDVWFQFVATDPNITIQAFGGGGYDAVLQLFSDAGTTSVACSNAFGNGLTETISATGLTPGQTYYVRVYHASSGNGTTPLISICASTLVPPPSNNDPCGAVALTPSGTTCTPYTDSMLPSTTSILNATTTTSNGVVAPTCTGAATNVNDVWFKFTATSTTHGATVTAVPGFDVAVQAYSITSGSCNGNDLVLNPISCINNGSTGITEQVIFTTVAGQEYYVRVYRHPSGTSGNPVDNSQFSICIFSPVPSCTTNSSPANAATGTSLTPTLNWASAQYATSYDIYLGTQSGPTTLLTNVTTTSYTLTAGQALNGLTQYFWYVVPKNVNGAPACGAANQTSFTTQTACRVPTAVTVGNLDTTALTVDLSWTAPTAGPAPTGYEYAFTTSATPPASGTFTTDTSVTGQTIVAGTAYYLHVRTSCGGGDFSAWATSTIYRYNLGDTCATALDLATLTSPYVGTTVNFNNDALPSCGSSFTTTAPDAYFSIVVPKNYTLNINITASSYDNTHTLAYGTCGSLTEIVCRDTDVTNETWTNTTNGSQTVYWIQDGWGSGSGTFTLTWNLVAPPPCVPPTGLTPVVTGTSALVSWTASDSNPANGYQYEIRTSGAAGSGATGLTASGTVTGLGSNPATGLTIGTTYTVYVRSLCSAEESSTWASATFTVRPANDNCINATAIACGDSVTSSTTGATNDNMAICGISGVTSQSTAGVWYKFTGDGRDVTLSTCSASSGDTRLNVYTGSCGSMTCVAGNDDNAGCTIEDLSSEVLIRTTIGTEYYVLVHAYSSGTSSTNTVNFQLSMTCVTPCTPETTNDECATATALTVGVPLATNNTCATANTNIASPSCGSSFATYYDSWYSFNSGSNTTLEVSAIPTGTAAVGYILYSGACGSLTPVTGSCFTGGAANNVTLTANTNYFIRVYSTTVLGRGDFTLTVKVPCPRPTGVASSAITTNTATISWIAPTTAPSGGYQYEVRTSGNPGSGVTGLAASGATNTLSANLTGLAPDTTHSVYVRSVCGEGDFSPWTSVVTFATVPTCYRPTGVASSNVTATTATISWVAPTQLTPTNGYQWEVRTSGAAGSGDTGLFGTSTATGLTANLVGLAPSTTYSVYVRSVCDTDNRSNWTTAVTFTTRVANDVCSGAITVSCGNTISGTTVNSTNDNMAVCGISSITTQNSAGVWYKFVGNGSLVTFSTCSPTQTDTRMAVYTGTCGALTCVGGNDDNSACTTANLSSEVQVNTTAGTTYYILVFAFVNTSTVSYNFTVTCAPPCTPAAINNECANAQTVLVGTTTASNNACSTASTGVAFPSCGSSFATYYDTWFEFNSGANTSVTVSTTATAPTAIGYAVYSGACGTLTQIGCNSTGAVSTISGLTPFTVYYIRAYSTTLASRGSFSVTIGTPCNTPTGVTTTSTLESVTTTWTAPLQAPGNGYQYEIRTSGGAGSGATGLVFGGNVPGTSVTTLGLTPNTNYSVYVRSACSATDFSGWTTAVTAFTGYCTPAPSSVAGSGITNVTFGTVNNTTTTETGNYGNYATLVGSGERTQSLNVSVSYGSTAHFTKIWVDWNDDLDFNDAGEAVFSSTSAQATAAASFVIPQSAPLGNHRMRIGGRTTSATFDACFTGTNASFEDYTLNVTTQSTVTLLSSSCTAVLTSYNQILYATALPNVAQYRFRVRNGNVIGEVTTSNSLFRMNMLPSGIVPATLTYGQTYAIDVAINRNGVWSDYGPACRISTPSVPPSTQLTICNMTVDTFGTLIYANPVSSATAYRFRVVSSEGTYFVDNSAQWFTLKMLPQYSYGTTYTVSVSVLAGGVWSSYGSSCQVTTRATLPATQLMANSCGITGVTPGQLIYANSVALAQSYTFTVTSPLGTQSITTPNNYITLKMLNNFDYNVTFTITVTANATGFTSTPGNACTVTSVAAPATTQLRAVDCGATVANRRTSIFANGVHNVAIYRFRVTTSTNQVYIVDRTNTEFRLKFLPSNVVIPAGATVTIDIMTISPNGSQSAYGPACQVTLSNTAGRPSADAGEEDDVKITTYPNPFTETFAVDFTTESQEMIHIVVYDMAGKLVDRLDIEAAQLPGLKLGGNLAAGVYNLIVTQGETVKTLRVIKNVN</sequence>
<dbReference type="Pfam" id="PF23759">
    <property type="entry name" value="GBD_T9SS_assoc"/>
    <property type="match status" value="3"/>
</dbReference>
<gene>
    <name evidence="4" type="ORF">CHU92_08615</name>
</gene>
<proteinExistence type="predicted"/>
<evidence type="ECO:0000256" key="2">
    <source>
        <dbReference type="SAM" id="Phobius"/>
    </source>
</evidence>
<dbReference type="PANTHER" id="PTHR46957">
    <property type="entry name" value="CYTOKINE RECEPTOR"/>
    <property type="match status" value="1"/>
</dbReference>
<dbReference type="Pfam" id="PF20009">
    <property type="entry name" value="GEVED"/>
    <property type="match status" value="1"/>
</dbReference>
<dbReference type="Pfam" id="PF18962">
    <property type="entry name" value="Por_Secre_tail"/>
    <property type="match status" value="1"/>
</dbReference>
<dbReference type="PROSITE" id="PS50853">
    <property type="entry name" value="FN3"/>
    <property type="match status" value="5"/>
</dbReference>
<dbReference type="InterPro" id="IPR013783">
    <property type="entry name" value="Ig-like_fold"/>
</dbReference>
<keyword evidence="5" id="KW-1185">Reference proteome</keyword>
<evidence type="ECO:0000313" key="4">
    <source>
        <dbReference type="EMBL" id="OYQ37242.1"/>
    </source>
</evidence>
<dbReference type="OrthoDB" id="1412023at2"/>
<dbReference type="PANTHER" id="PTHR46957:SF3">
    <property type="entry name" value="CYTOKINE RECEPTOR"/>
    <property type="match status" value="1"/>
</dbReference>
<dbReference type="InterPro" id="IPR003961">
    <property type="entry name" value="FN3_dom"/>
</dbReference>
<dbReference type="RefSeq" id="WP_094414620.1">
    <property type="nucleotide sequence ID" value="NZ_NOXV01000257.1"/>
</dbReference>
<keyword evidence="2" id="KW-0812">Transmembrane</keyword>
<feature type="transmembrane region" description="Helical" evidence="2">
    <location>
        <begin position="48"/>
        <end position="67"/>
    </location>
</feature>
<feature type="domain" description="Fibronectin type-III" evidence="3">
    <location>
        <begin position="1253"/>
        <end position="1347"/>
    </location>
</feature>
<feature type="domain" description="Fibronectin type-III" evidence="3">
    <location>
        <begin position="1718"/>
        <end position="1814"/>
    </location>
</feature>
<dbReference type="Gene3D" id="2.60.40.10">
    <property type="entry name" value="Immunoglobulins"/>
    <property type="match status" value="6"/>
</dbReference>
<dbReference type="InterPro" id="IPR036116">
    <property type="entry name" value="FN3_sf"/>
</dbReference>